<evidence type="ECO:0000256" key="13">
    <source>
        <dbReference type="SAM" id="SignalP"/>
    </source>
</evidence>
<evidence type="ECO:0000259" key="14">
    <source>
        <dbReference type="SMART" id="SM00849"/>
    </source>
</evidence>
<comment type="subcellular location">
    <subcellularLocation>
        <location evidence="3">Periplasm</location>
    </subcellularLocation>
</comment>
<accession>A0ABX7R5G1</accession>
<comment type="similarity">
    <text evidence="4">Belongs to the metallo-beta-lactamase superfamily. Class-B beta-lactamase family.</text>
</comment>
<keyword evidence="12" id="KW-0046">Antibiotic resistance</keyword>
<dbReference type="EC" id="3.5.2.6" evidence="6"/>
<feature type="signal peptide" evidence="13">
    <location>
        <begin position="1"/>
        <end position="39"/>
    </location>
</feature>
<feature type="domain" description="Metallo-beta-lactamase" evidence="14">
    <location>
        <begin position="67"/>
        <end position="235"/>
    </location>
</feature>
<dbReference type="GO" id="GO:0008800">
    <property type="term" value="F:beta-lactamase activity"/>
    <property type="evidence" value="ECO:0007669"/>
    <property type="project" value="UniProtKB-EC"/>
</dbReference>
<evidence type="ECO:0000256" key="4">
    <source>
        <dbReference type="ARBA" id="ARBA00005250"/>
    </source>
</evidence>
<evidence type="ECO:0000256" key="6">
    <source>
        <dbReference type="ARBA" id="ARBA00012865"/>
    </source>
</evidence>
<sequence>MRSLISRPGFKQPGFKHPGFKRLGLTLLALCLPAANAQAENLTLTELEPGLYQHQSFQTVKGFGRVSANGLLLVEGKNAFLIDTPWGNEDTEQLLAWLKARDLTLEGSLSTHWHEDRAGGLAALNAAGVATFASADTNRLLVENGKVQASHSLEAGPQLLFHGRVEAYFPGAGHSLDNLVAWLPGQKTLFGGCLVRSLETQSMGNTADGDVPAWPDSIEALLSRYPGAARVVPGHGDNGDIALLRHTLALSRAAAQKSQ</sequence>
<dbReference type="Pfam" id="PF00753">
    <property type="entry name" value="Lactamase_B"/>
    <property type="match status" value="1"/>
</dbReference>
<dbReference type="SUPFAM" id="SSF56281">
    <property type="entry name" value="Metallo-hydrolase/oxidoreductase"/>
    <property type="match status" value="1"/>
</dbReference>
<dbReference type="RefSeq" id="WP_207381480.1">
    <property type="nucleotide sequence ID" value="NZ_CP071502.1"/>
</dbReference>
<proteinExistence type="inferred from homology"/>
<keyword evidence="8 13" id="KW-0732">Signal</keyword>
<evidence type="ECO:0000313" key="16">
    <source>
        <dbReference type="Proteomes" id="UP000663207"/>
    </source>
</evidence>
<dbReference type="EMBL" id="CP071502">
    <property type="protein sequence ID" value="QSX38396.1"/>
    <property type="molecule type" value="Genomic_DNA"/>
</dbReference>
<evidence type="ECO:0000256" key="5">
    <source>
        <dbReference type="ARBA" id="ARBA00011245"/>
    </source>
</evidence>
<dbReference type="NCBIfam" id="NF033088">
    <property type="entry name" value="bla_subclass_B1"/>
    <property type="match status" value="1"/>
</dbReference>
<evidence type="ECO:0000256" key="9">
    <source>
        <dbReference type="ARBA" id="ARBA00022764"/>
    </source>
</evidence>
<dbReference type="Proteomes" id="UP000663207">
    <property type="component" value="Chromosome"/>
</dbReference>
<reference evidence="15 16" key="1">
    <citation type="submission" date="2021-03" db="EMBL/GenBank/DDBJ databases">
        <title>Novel species identification of genus Shewanella.</title>
        <authorList>
            <person name="Liu G."/>
            <person name="Zhang Q."/>
        </authorList>
    </citation>
    <scope>NUCLEOTIDE SEQUENCE [LARGE SCALE GENOMIC DNA]</scope>
    <source>
        <strain evidence="15 16">FJAT-52962</strain>
    </source>
</reference>
<evidence type="ECO:0000256" key="3">
    <source>
        <dbReference type="ARBA" id="ARBA00004418"/>
    </source>
</evidence>
<keyword evidence="9" id="KW-0574">Periplasm</keyword>
<dbReference type="PANTHER" id="PTHR42951">
    <property type="entry name" value="METALLO-BETA-LACTAMASE DOMAIN-CONTAINING"/>
    <property type="match status" value="1"/>
</dbReference>
<name>A0ABX7R5G1_9GAMM</name>
<evidence type="ECO:0000256" key="2">
    <source>
        <dbReference type="ARBA" id="ARBA00001947"/>
    </source>
</evidence>
<dbReference type="InterPro" id="IPR050855">
    <property type="entry name" value="NDM-1-like"/>
</dbReference>
<keyword evidence="11" id="KW-0862">Zinc</keyword>
<protein>
    <recommendedName>
        <fullName evidence="6">beta-lactamase</fullName>
        <ecNumber evidence="6">3.5.2.6</ecNumber>
    </recommendedName>
</protein>
<feature type="chain" id="PRO_5046012684" description="beta-lactamase" evidence="13">
    <location>
        <begin position="40"/>
        <end position="259"/>
    </location>
</feature>
<organism evidence="15 16">
    <name type="scientific">Shewanella sedimentimangrovi</name>
    <dbReference type="NCBI Taxonomy" id="2814293"/>
    <lineage>
        <taxon>Bacteria</taxon>
        <taxon>Pseudomonadati</taxon>
        <taxon>Pseudomonadota</taxon>
        <taxon>Gammaproteobacteria</taxon>
        <taxon>Alteromonadales</taxon>
        <taxon>Shewanellaceae</taxon>
        <taxon>Shewanella</taxon>
    </lineage>
</organism>
<gene>
    <name evidence="15" type="primary">bla</name>
    <name evidence="15" type="ORF">JYB85_06125</name>
</gene>
<dbReference type="PANTHER" id="PTHR42951:SF4">
    <property type="entry name" value="ACYL-COENZYME A THIOESTERASE MBLAC2"/>
    <property type="match status" value="1"/>
</dbReference>
<dbReference type="SMART" id="SM00849">
    <property type="entry name" value="Lactamase_B"/>
    <property type="match status" value="1"/>
</dbReference>
<evidence type="ECO:0000256" key="1">
    <source>
        <dbReference type="ARBA" id="ARBA00001526"/>
    </source>
</evidence>
<evidence type="ECO:0000313" key="15">
    <source>
        <dbReference type="EMBL" id="QSX38396.1"/>
    </source>
</evidence>
<dbReference type="Gene3D" id="3.60.15.10">
    <property type="entry name" value="Ribonuclease Z/Hydroxyacylglutathione hydrolase-like"/>
    <property type="match status" value="1"/>
</dbReference>
<dbReference type="NCBIfam" id="NF012229">
    <property type="entry name" value="bla_class_B_core"/>
    <property type="match status" value="1"/>
</dbReference>
<keyword evidence="16" id="KW-1185">Reference proteome</keyword>
<evidence type="ECO:0000256" key="11">
    <source>
        <dbReference type="ARBA" id="ARBA00022833"/>
    </source>
</evidence>
<keyword evidence="7" id="KW-0479">Metal-binding</keyword>
<keyword evidence="10 15" id="KW-0378">Hydrolase</keyword>
<evidence type="ECO:0000256" key="12">
    <source>
        <dbReference type="ARBA" id="ARBA00023251"/>
    </source>
</evidence>
<evidence type="ECO:0000256" key="7">
    <source>
        <dbReference type="ARBA" id="ARBA00022723"/>
    </source>
</evidence>
<comment type="subunit">
    <text evidence="5">Monomer.</text>
</comment>
<comment type="catalytic activity">
    <reaction evidence="1">
        <text>a beta-lactam + H2O = a substituted beta-amino acid</text>
        <dbReference type="Rhea" id="RHEA:20401"/>
        <dbReference type="ChEBI" id="CHEBI:15377"/>
        <dbReference type="ChEBI" id="CHEBI:35627"/>
        <dbReference type="ChEBI" id="CHEBI:140347"/>
        <dbReference type="EC" id="3.5.2.6"/>
    </reaction>
</comment>
<dbReference type="InterPro" id="IPR058199">
    <property type="entry name" value="BlaB//VIM/IMP-1"/>
</dbReference>
<dbReference type="InterPro" id="IPR001279">
    <property type="entry name" value="Metallo-B-lactamas"/>
</dbReference>
<evidence type="ECO:0000256" key="10">
    <source>
        <dbReference type="ARBA" id="ARBA00022801"/>
    </source>
</evidence>
<comment type="cofactor">
    <cofactor evidence="2">
        <name>Zn(2+)</name>
        <dbReference type="ChEBI" id="CHEBI:29105"/>
    </cofactor>
</comment>
<dbReference type="InterPro" id="IPR036866">
    <property type="entry name" value="RibonucZ/Hydroxyglut_hydro"/>
</dbReference>
<evidence type="ECO:0000256" key="8">
    <source>
        <dbReference type="ARBA" id="ARBA00022729"/>
    </source>
</evidence>